<evidence type="ECO:0000256" key="1">
    <source>
        <dbReference type="SAM" id="MobiDB-lite"/>
    </source>
</evidence>
<reference evidence="2" key="1">
    <citation type="submission" date="2018-05" db="EMBL/GenBank/DDBJ databases">
        <title>Draft genome of Mucuna pruriens seed.</title>
        <authorList>
            <person name="Nnadi N.E."/>
            <person name="Vos R."/>
            <person name="Hasami M.H."/>
            <person name="Devisetty U.K."/>
            <person name="Aguiy J.C."/>
        </authorList>
    </citation>
    <scope>NUCLEOTIDE SEQUENCE [LARGE SCALE GENOMIC DNA]</scope>
    <source>
        <strain evidence="2">JCA_2017</strain>
    </source>
</reference>
<feature type="compositionally biased region" description="Polar residues" evidence="1">
    <location>
        <begin position="1"/>
        <end position="22"/>
    </location>
</feature>
<dbReference type="EMBL" id="QJKJ01006748">
    <property type="protein sequence ID" value="RDX85602.1"/>
    <property type="molecule type" value="Genomic_DNA"/>
</dbReference>
<dbReference type="Proteomes" id="UP000257109">
    <property type="component" value="Unassembled WGS sequence"/>
</dbReference>
<organism evidence="2 3">
    <name type="scientific">Mucuna pruriens</name>
    <name type="common">Velvet bean</name>
    <name type="synonym">Dolichos pruriens</name>
    <dbReference type="NCBI Taxonomy" id="157652"/>
    <lineage>
        <taxon>Eukaryota</taxon>
        <taxon>Viridiplantae</taxon>
        <taxon>Streptophyta</taxon>
        <taxon>Embryophyta</taxon>
        <taxon>Tracheophyta</taxon>
        <taxon>Spermatophyta</taxon>
        <taxon>Magnoliopsida</taxon>
        <taxon>eudicotyledons</taxon>
        <taxon>Gunneridae</taxon>
        <taxon>Pentapetalae</taxon>
        <taxon>rosids</taxon>
        <taxon>fabids</taxon>
        <taxon>Fabales</taxon>
        <taxon>Fabaceae</taxon>
        <taxon>Papilionoideae</taxon>
        <taxon>50 kb inversion clade</taxon>
        <taxon>NPAAA clade</taxon>
        <taxon>indigoferoid/millettioid clade</taxon>
        <taxon>Phaseoleae</taxon>
        <taxon>Mucuna</taxon>
    </lineage>
</organism>
<dbReference type="AlphaFoldDB" id="A0A371G4W8"/>
<evidence type="ECO:0000313" key="2">
    <source>
        <dbReference type="EMBL" id="RDX85602.1"/>
    </source>
</evidence>
<protein>
    <submittedName>
        <fullName evidence="2">Uncharacterized protein</fullName>
    </submittedName>
</protein>
<name>A0A371G4W8_MUCPR</name>
<gene>
    <name evidence="2" type="ORF">CR513_33171</name>
</gene>
<proteinExistence type="predicted"/>
<keyword evidence="3" id="KW-1185">Reference proteome</keyword>
<dbReference type="PANTHER" id="PTHR35046">
    <property type="entry name" value="ZINC KNUCKLE (CCHC-TYPE) FAMILY PROTEIN"/>
    <property type="match status" value="1"/>
</dbReference>
<sequence length="88" mass="9962">MDNNSSKIESTSNSDVESSCKYSPNEEGDLLMVRRLISQLCSIIIDSGKSVNNTSSRLVEKLKWPTLAHHKPYKLQWLNNKGELVVKK</sequence>
<dbReference type="PANTHER" id="PTHR35046:SF24">
    <property type="entry name" value="RETROTRANSPOSON GAG DOMAIN-CONTAINING PROTEIN"/>
    <property type="match status" value="1"/>
</dbReference>
<evidence type="ECO:0000313" key="3">
    <source>
        <dbReference type="Proteomes" id="UP000257109"/>
    </source>
</evidence>
<feature type="region of interest" description="Disordered" evidence="1">
    <location>
        <begin position="1"/>
        <end position="23"/>
    </location>
</feature>
<feature type="non-terminal residue" evidence="2">
    <location>
        <position position="1"/>
    </location>
</feature>
<dbReference type="OrthoDB" id="1747743at2759"/>
<accession>A0A371G4W8</accession>
<comment type="caution">
    <text evidence="2">The sequence shown here is derived from an EMBL/GenBank/DDBJ whole genome shotgun (WGS) entry which is preliminary data.</text>
</comment>